<proteinExistence type="predicted"/>
<gene>
    <name evidence="1" type="ORF">SASPL_131079</name>
</gene>
<evidence type="ECO:0000313" key="1">
    <source>
        <dbReference type="EMBL" id="KAG6408076.1"/>
    </source>
</evidence>
<dbReference type="EMBL" id="PNBA02000011">
    <property type="protein sequence ID" value="KAG6408076.1"/>
    <property type="molecule type" value="Genomic_DNA"/>
</dbReference>
<dbReference type="AlphaFoldDB" id="A0A8X8XAA2"/>
<accession>A0A8X8XAA2</accession>
<organism evidence="1">
    <name type="scientific">Salvia splendens</name>
    <name type="common">Scarlet sage</name>
    <dbReference type="NCBI Taxonomy" id="180675"/>
    <lineage>
        <taxon>Eukaryota</taxon>
        <taxon>Viridiplantae</taxon>
        <taxon>Streptophyta</taxon>
        <taxon>Embryophyta</taxon>
        <taxon>Tracheophyta</taxon>
        <taxon>Spermatophyta</taxon>
        <taxon>Magnoliopsida</taxon>
        <taxon>eudicotyledons</taxon>
        <taxon>Gunneridae</taxon>
        <taxon>Pentapetalae</taxon>
        <taxon>asterids</taxon>
        <taxon>lamiids</taxon>
        <taxon>Lamiales</taxon>
        <taxon>Lamiaceae</taxon>
        <taxon>Nepetoideae</taxon>
        <taxon>Mentheae</taxon>
        <taxon>Salviinae</taxon>
        <taxon>Salvia</taxon>
        <taxon>Salvia subgen. Calosphace</taxon>
        <taxon>core Calosphace</taxon>
    </lineage>
</organism>
<keyword evidence="2" id="KW-1185">Reference proteome</keyword>
<dbReference type="Proteomes" id="UP000298416">
    <property type="component" value="Unassembled WGS sequence"/>
</dbReference>
<evidence type="ECO:0000313" key="2">
    <source>
        <dbReference type="Proteomes" id="UP000298416"/>
    </source>
</evidence>
<reference evidence="1" key="1">
    <citation type="submission" date="2018-01" db="EMBL/GenBank/DDBJ databases">
        <authorList>
            <person name="Mao J.F."/>
        </authorList>
    </citation>
    <scope>NUCLEOTIDE SEQUENCE</scope>
    <source>
        <strain evidence="1">Huo1</strain>
        <tissue evidence="1">Leaf</tissue>
    </source>
</reference>
<reference evidence="1" key="2">
    <citation type="submission" date="2020-08" db="EMBL/GenBank/DDBJ databases">
        <title>Plant Genome Project.</title>
        <authorList>
            <person name="Zhang R.-G."/>
        </authorList>
    </citation>
    <scope>NUCLEOTIDE SEQUENCE</scope>
    <source>
        <strain evidence="1">Huo1</strain>
        <tissue evidence="1">Leaf</tissue>
    </source>
</reference>
<sequence>MTERRERRPQWLAAGRRYSSGGLRRRAAAARNSSDGVGCSGWRWLRANGVPRAAADGGGGQGGDLLRFPSRKKKGVERERGCYVSEGRSLDSWAFSGNVANNNFDDSFPCEVLPESLKVLVLRSNRFHGDLTKSSNFGYIFKSFQWHSGFTKLFKLEWNDALQVQRNAGLSGFPLNGSFNNRRPSEESEGKEEEIEWEYVFAALWDSEASRGHCYVAQG</sequence>
<comment type="caution">
    <text evidence="1">The sequence shown here is derived from an EMBL/GenBank/DDBJ whole genome shotgun (WGS) entry which is preliminary data.</text>
</comment>
<protein>
    <submittedName>
        <fullName evidence="1">Uncharacterized protein</fullName>
    </submittedName>
</protein>
<name>A0A8X8XAA2_SALSN</name>